<dbReference type="InterPro" id="IPR001087">
    <property type="entry name" value="GDSL"/>
</dbReference>
<keyword evidence="3" id="KW-1185">Reference proteome</keyword>
<comment type="similarity">
    <text evidence="1">Belongs to the 'GDSL' lipolytic enzyme family.</text>
</comment>
<dbReference type="PANTHER" id="PTHR45642:SF30">
    <property type="entry name" value="SGNH HYDROLASE-TYPE ESTERASE DOMAIN-CONTAINING PROTEIN"/>
    <property type="match status" value="1"/>
</dbReference>
<evidence type="ECO:0000256" key="1">
    <source>
        <dbReference type="ARBA" id="ARBA00008668"/>
    </source>
</evidence>
<dbReference type="CDD" id="cd01837">
    <property type="entry name" value="SGNH_plant_lipase_like"/>
    <property type="match status" value="1"/>
</dbReference>
<dbReference type="AlphaFoldDB" id="A0AAV3R9T1"/>
<dbReference type="InterPro" id="IPR050592">
    <property type="entry name" value="GDSL_lipolytic_enzyme"/>
</dbReference>
<evidence type="ECO:0000313" key="2">
    <source>
        <dbReference type="EMBL" id="GAA0172620.1"/>
    </source>
</evidence>
<sequence>MAFSRCSIIFILHMCMTITITVCINPNGTNLSKFPAILIFGDSFVDTGNNNYINCYAKANHAPYGISFPNRVPTGRFSDGKLMSDLLAEALGIKELVPPFLDPKLPNDELKTGVCFASAGSGYDDMTSAMANIIPVAKQVDIFKNQYIGKLTSIVGEVQAKQILNNSLVFIVAGSNDYLLNYYAASPRRAEFIDPAAFQDFLQNKIQEFIKELYGLGIRNMMVAGLPPLADSVTYNPKLQAMLHEVQASLPGSKIVYADLFKAMSDVTSNAQNNGLVVMGPPCCGGGCTTPLSSVCPNPKQYFSFDGLHPTETVYRVVAKYFENNTIPQFFQ</sequence>
<dbReference type="SUPFAM" id="SSF52266">
    <property type="entry name" value="SGNH hydrolase"/>
    <property type="match status" value="1"/>
</dbReference>
<dbReference type="EMBL" id="BAABME010008213">
    <property type="protein sequence ID" value="GAA0172620.1"/>
    <property type="molecule type" value="Genomic_DNA"/>
</dbReference>
<dbReference type="PANTHER" id="PTHR45642">
    <property type="entry name" value="GDSL ESTERASE/LIPASE EXL3"/>
    <property type="match status" value="1"/>
</dbReference>
<dbReference type="Gene3D" id="3.40.50.1110">
    <property type="entry name" value="SGNH hydrolase"/>
    <property type="match status" value="1"/>
</dbReference>
<keyword evidence="2" id="KW-0378">Hydrolase</keyword>
<comment type="caution">
    <text evidence="2">The sequence shown here is derived from an EMBL/GenBank/DDBJ whole genome shotgun (WGS) entry which is preliminary data.</text>
</comment>
<name>A0AAV3R9T1_LITER</name>
<protein>
    <submittedName>
        <fullName evidence="2">Hydrolase</fullName>
    </submittedName>
</protein>
<dbReference type="GO" id="GO:0016788">
    <property type="term" value="F:hydrolase activity, acting on ester bonds"/>
    <property type="evidence" value="ECO:0007669"/>
    <property type="project" value="InterPro"/>
</dbReference>
<organism evidence="2 3">
    <name type="scientific">Lithospermum erythrorhizon</name>
    <name type="common">Purple gromwell</name>
    <name type="synonym">Lithospermum officinale var. erythrorhizon</name>
    <dbReference type="NCBI Taxonomy" id="34254"/>
    <lineage>
        <taxon>Eukaryota</taxon>
        <taxon>Viridiplantae</taxon>
        <taxon>Streptophyta</taxon>
        <taxon>Embryophyta</taxon>
        <taxon>Tracheophyta</taxon>
        <taxon>Spermatophyta</taxon>
        <taxon>Magnoliopsida</taxon>
        <taxon>eudicotyledons</taxon>
        <taxon>Gunneridae</taxon>
        <taxon>Pentapetalae</taxon>
        <taxon>asterids</taxon>
        <taxon>lamiids</taxon>
        <taxon>Boraginales</taxon>
        <taxon>Boraginaceae</taxon>
        <taxon>Boraginoideae</taxon>
        <taxon>Lithospermeae</taxon>
        <taxon>Lithospermum</taxon>
    </lineage>
</organism>
<dbReference type="InterPro" id="IPR035669">
    <property type="entry name" value="SGNH_plant_lipase-like"/>
</dbReference>
<accession>A0AAV3R9T1</accession>
<evidence type="ECO:0000313" key="3">
    <source>
        <dbReference type="Proteomes" id="UP001454036"/>
    </source>
</evidence>
<dbReference type="Pfam" id="PF00657">
    <property type="entry name" value="Lipase_GDSL"/>
    <property type="match status" value="1"/>
</dbReference>
<proteinExistence type="inferred from homology"/>
<gene>
    <name evidence="2" type="ORF">LIER_26414</name>
</gene>
<dbReference type="Proteomes" id="UP001454036">
    <property type="component" value="Unassembled WGS sequence"/>
</dbReference>
<dbReference type="InterPro" id="IPR036514">
    <property type="entry name" value="SGNH_hydro_sf"/>
</dbReference>
<reference evidence="2 3" key="1">
    <citation type="submission" date="2024-01" db="EMBL/GenBank/DDBJ databases">
        <title>The complete chloroplast genome sequence of Lithospermum erythrorhizon: insights into the phylogenetic relationship among Boraginaceae species and the maternal lineages of purple gromwells.</title>
        <authorList>
            <person name="Okada T."/>
            <person name="Watanabe K."/>
        </authorList>
    </citation>
    <scope>NUCLEOTIDE SEQUENCE [LARGE SCALE GENOMIC DNA]</scope>
</reference>